<feature type="compositionally biased region" description="Basic and acidic residues" evidence="1">
    <location>
        <begin position="394"/>
        <end position="406"/>
    </location>
</feature>
<sequence>MSSLKAKLASALPTTRSPSASPRNSLDAADPSNAAAASMAKKKDDPEKYRLLVTAGPSYSPSTHKIVHVNTSTPTTISNDFMTASIKVRIRGYKGLPATSPASSKYFEDPMHEKDQYSIAFSFVPKVDLPSKDVVWGNDFDHPVRDRLPPGVNTAFKIVKDWVDPGLEMDAYADEPWLYGPALSCWFAFRIGDKQDSAPREPAPSTDEASDVLHEGSTPSASSLRANIPDAPEKRRKHFLSAQNRAAFTFEQGREYSGDFFNPYLDFGNFALKLPGFSIKVIKYIDEKSHTLRGVIGRFAGGEAVERESREGVVEEHGDEKGRSEQVANGQPVTEDSVGGTTPPEPSVQRSPQPVDGAAEEEESGAHANEEIGKAADGVPQPAPQPSDGAIGDHSAHSNGEVEKPAYEAPPPLPQQAGGSTYLDYRPAKSGVEASPGMRDKPDHVREEMEQLSIAQRLLQTSSKDGRGGGRVLDELD</sequence>
<feature type="compositionally biased region" description="Low complexity" evidence="1">
    <location>
        <begin position="25"/>
        <end position="39"/>
    </location>
</feature>
<feature type="compositionally biased region" description="Polar residues" evidence="1">
    <location>
        <begin position="12"/>
        <end position="24"/>
    </location>
</feature>
<dbReference type="Pfam" id="PF08588">
    <property type="entry name" value="Duc1"/>
    <property type="match status" value="1"/>
</dbReference>
<evidence type="ECO:0000259" key="2">
    <source>
        <dbReference type="Pfam" id="PF08588"/>
    </source>
</evidence>
<evidence type="ECO:0000256" key="1">
    <source>
        <dbReference type="SAM" id="MobiDB-lite"/>
    </source>
</evidence>
<evidence type="ECO:0000313" key="3">
    <source>
        <dbReference type="EMBL" id="KAK3048395.1"/>
    </source>
</evidence>
<dbReference type="PANTHER" id="PTHR34826">
    <property type="entry name" value="UPF0590 PROTEIN C409.17C"/>
    <property type="match status" value="1"/>
</dbReference>
<comment type="caution">
    <text evidence="3">The sequence shown here is derived from an EMBL/GenBank/DDBJ whole genome shotgun (WGS) entry which is preliminary data.</text>
</comment>
<feature type="compositionally biased region" description="Basic and acidic residues" evidence="1">
    <location>
        <begin position="464"/>
        <end position="477"/>
    </location>
</feature>
<dbReference type="InterPro" id="IPR013897">
    <property type="entry name" value="Duc1"/>
</dbReference>
<dbReference type="EMBL" id="JAWDJX010000049">
    <property type="protein sequence ID" value="KAK3048395.1"/>
    <property type="molecule type" value="Genomic_DNA"/>
</dbReference>
<feature type="region of interest" description="Disordered" evidence="1">
    <location>
        <begin position="304"/>
        <end position="477"/>
    </location>
</feature>
<feature type="compositionally biased region" description="Basic and acidic residues" evidence="1">
    <location>
        <begin position="304"/>
        <end position="324"/>
    </location>
</feature>
<gene>
    <name evidence="3" type="ORF">LTR09_010226</name>
</gene>
<name>A0AAJ0D7Z1_9PEZI</name>
<organism evidence="3 4">
    <name type="scientific">Extremus antarcticus</name>
    <dbReference type="NCBI Taxonomy" id="702011"/>
    <lineage>
        <taxon>Eukaryota</taxon>
        <taxon>Fungi</taxon>
        <taxon>Dikarya</taxon>
        <taxon>Ascomycota</taxon>
        <taxon>Pezizomycotina</taxon>
        <taxon>Dothideomycetes</taxon>
        <taxon>Dothideomycetidae</taxon>
        <taxon>Mycosphaerellales</taxon>
        <taxon>Extremaceae</taxon>
        <taxon>Extremus</taxon>
    </lineage>
</organism>
<feature type="compositionally biased region" description="Basic and acidic residues" evidence="1">
    <location>
        <begin position="364"/>
        <end position="374"/>
    </location>
</feature>
<feature type="domain" description="Domain of unknown function at the cortex 1" evidence="2">
    <location>
        <begin position="50"/>
        <end position="294"/>
    </location>
</feature>
<evidence type="ECO:0000313" key="4">
    <source>
        <dbReference type="Proteomes" id="UP001271007"/>
    </source>
</evidence>
<proteinExistence type="predicted"/>
<accession>A0AAJ0D7Z1</accession>
<feature type="region of interest" description="Disordered" evidence="1">
    <location>
        <begin position="197"/>
        <end position="227"/>
    </location>
</feature>
<protein>
    <recommendedName>
        <fullName evidence="2">Domain of unknown function at the cortex 1 domain-containing protein</fullName>
    </recommendedName>
</protein>
<feature type="region of interest" description="Disordered" evidence="1">
    <location>
        <begin position="1"/>
        <end position="47"/>
    </location>
</feature>
<dbReference type="AlphaFoldDB" id="A0AAJ0D7Z1"/>
<dbReference type="PANTHER" id="PTHR34826:SF2">
    <property type="entry name" value="UPF0590 PROTEIN C409.17C"/>
    <property type="match status" value="1"/>
</dbReference>
<reference evidence="3" key="1">
    <citation type="submission" date="2023-04" db="EMBL/GenBank/DDBJ databases">
        <title>Black Yeasts Isolated from many extreme environments.</title>
        <authorList>
            <person name="Coleine C."/>
            <person name="Stajich J.E."/>
            <person name="Selbmann L."/>
        </authorList>
    </citation>
    <scope>NUCLEOTIDE SEQUENCE</scope>
    <source>
        <strain evidence="3">CCFEE 5312</strain>
    </source>
</reference>
<dbReference type="Proteomes" id="UP001271007">
    <property type="component" value="Unassembled WGS sequence"/>
</dbReference>
<keyword evidence="4" id="KW-1185">Reference proteome</keyword>
<feature type="compositionally biased region" description="Basic and acidic residues" evidence="1">
    <location>
        <begin position="438"/>
        <end position="449"/>
    </location>
</feature>